<gene>
    <name evidence="4" type="ORF">B7G68_13905</name>
</gene>
<proteinExistence type="inferred from homology"/>
<dbReference type="Proteomes" id="UP000240527">
    <property type="component" value="Chromosome"/>
</dbReference>
<evidence type="ECO:0000256" key="3">
    <source>
        <dbReference type="SAM" id="Phobius"/>
    </source>
</evidence>
<keyword evidence="1 2" id="KW-0808">Transferase</keyword>
<keyword evidence="3" id="KW-0812">Transmembrane</keyword>
<dbReference type="InterPro" id="IPR048254">
    <property type="entry name" value="CDP_ALCOHOL_P_TRANSF_CS"/>
</dbReference>
<reference evidence="4 5" key="1">
    <citation type="journal article" date="2015" name="Biotechnol. Bioeng.">
        <title>Genome sequence and phenotypic characterization of Caulobacter segnis.</title>
        <authorList>
            <person name="Patel S."/>
            <person name="Fletcher B."/>
            <person name="Scott D.C."/>
            <person name="Ely B."/>
        </authorList>
    </citation>
    <scope>NUCLEOTIDE SEQUENCE [LARGE SCALE GENOMIC DNA]</scope>
    <source>
        <strain evidence="4 5">TK0059</strain>
    </source>
</reference>
<name>A0ABM6TI50_9CAUL</name>
<keyword evidence="5" id="KW-1185">Reference proteome</keyword>
<feature type="transmembrane region" description="Helical" evidence="3">
    <location>
        <begin position="197"/>
        <end position="225"/>
    </location>
</feature>
<dbReference type="PROSITE" id="PS00379">
    <property type="entry name" value="CDP_ALCOHOL_P_TRANSF"/>
    <property type="match status" value="1"/>
</dbReference>
<dbReference type="InterPro" id="IPR043130">
    <property type="entry name" value="CDP-OH_PTrfase_TM_dom"/>
</dbReference>
<dbReference type="EMBL" id="CP027850">
    <property type="protein sequence ID" value="AVQ02853.1"/>
    <property type="molecule type" value="Genomic_DNA"/>
</dbReference>
<keyword evidence="3" id="KW-0472">Membrane</keyword>
<dbReference type="Pfam" id="PF01066">
    <property type="entry name" value="CDP-OH_P_transf"/>
    <property type="match status" value="1"/>
</dbReference>
<evidence type="ECO:0000313" key="5">
    <source>
        <dbReference type="Proteomes" id="UP000240527"/>
    </source>
</evidence>
<comment type="similarity">
    <text evidence="2">Belongs to the CDP-alcohol phosphatidyltransferase class-I family.</text>
</comment>
<feature type="transmembrane region" description="Helical" evidence="3">
    <location>
        <begin position="260"/>
        <end position="279"/>
    </location>
</feature>
<sequence length="380" mass="41574">MSAEIQNMAGAGGPRAVTVGEAGGRIWGMTSRERLSRIYRRLGLVETPAVDLSHAVVVVDAGWVFDEALVKALAGREGAVLVDDAGRAVAAHAPADLAYAAAEALAAGRDPSGLDARLTRLTALELGSAYNSALRKREPPVLERLTPETVRAVEKRLFQGSYKGVTDLVTKYVWPAPARVVTRWCALAKMTPNQVTFIGFLLTLAATWLFWHGQFGWGLVFAWIMTFLDTVDGKLARVTLTSSKWGNVFDHGIDLLHPPFWWWAWFVGVYAVGQSIPYAELSLAIVIGGYVAQRVEEGIFLALFKLEMHAWRPFDSFFRLITARRNPNLILMTACALVGRPDVGFTLVAIWTAACFIVHAVQILQGLAAPKGSIQSWLSK</sequence>
<dbReference type="InterPro" id="IPR000462">
    <property type="entry name" value="CDP-OH_P_trans"/>
</dbReference>
<accession>A0ABM6TI50</accession>
<protein>
    <submittedName>
        <fullName evidence="4">CDP-alcohol phosphatidyltransferase family protein</fullName>
    </submittedName>
</protein>
<organism evidence="4 5">
    <name type="scientific">Caulobacter segnis</name>
    <dbReference type="NCBI Taxonomy" id="88688"/>
    <lineage>
        <taxon>Bacteria</taxon>
        <taxon>Pseudomonadati</taxon>
        <taxon>Pseudomonadota</taxon>
        <taxon>Alphaproteobacteria</taxon>
        <taxon>Caulobacterales</taxon>
        <taxon>Caulobacteraceae</taxon>
        <taxon>Caulobacter</taxon>
    </lineage>
</organism>
<dbReference type="Gene3D" id="1.20.120.1760">
    <property type="match status" value="1"/>
</dbReference>
<evidence type="ECO:0000256" key="1">
    <source>
        <dbReference type="ARBA" id="ARBA00022679"/>
    </source>
</evidence>
<keyword evidence="3" id="KW-1133">Transmembrane helix</keyword>
<evidence type="ECO:0000313" key="4">
    <source>
        <dbReference type="EMBL" id="AVQ02853.1"/>
    </source>
</evidence>
<evidence type="ECO:0000256" key="2">
    <source>
        <dbReference type="RuleBase" id="RU003750"/>
    </source>
</evidence>